<reference evidence="1 2" key="1">
    <citation type="submission" date="2020-08" db="EMBL/GenBank/DDBJ databases">
        <title>Genomic Encyclopedia of Type Strains, Phase IV (KMG-IV): sequencing the most valuable type-strain genomes for metagenomic binning, comparative biology and taxonomic classification.</title>
        <authorList>
            <person name="Goeker M."/>
        </authorList>
    </citation>
    <scope>NUCLEOTIDE SEQUENCE [LARGE SCALE GENOMIC DNA]</scope>
    <source>
        <strain evidence="1 2">DSM 100039</strain>
    </source>
</reference>
<dbReference type="PANTHER" id="PTHR43431:SF1">
    <property type="entry name" value="OS08G0476300 PROTEIN"/>
    <property type="match status" value="1"/>
</dbReference>
<gene>
    <name evidence="1" type="ORF">HNQ71_000413</name>
</gene>
<dbReference type="Pfam" id="PF00106">
    <property type="entry name" value="adh_short"/>
    <property type="match status" value="1"/>
</dbReference>
<dbReference type="EMBL" id="JACHEF010000001">
    <property type="protein sequence ID" value="MBB6407769.1"/>
    <property type="molecule type" value="Genomic_DNA"/>
</dbReference>
<dbReference type="InterPro" id="IPR002347">
    <property type="entry name" value="SDR_fam"/>
</dbReference>
<proteinExistence type="predicted"/>
<dbReference type="Gene3D" id="3.40.50.720">
    <property type="entry name" value="NAD(P)-binding Rossmann-like Domain"/>
    <property type="match status" value="1"/>
</dbReference>
<dbReference type="InterPro" id="IPR003560">
    <property type="entry name" value="DHB_DH"/>
</dbReference>
<evidence type="ECO:0000313" key="2">
    <source>
        <dbReference type="Proteomes" id="UP000556329"/>
    </source>
</evidence>
<protein>
    <submittedName>
        <fullName evidence="1">NADP-dependent 3-hydroxy acid dehydrogenase YdfG</fullName>
    </submittedName>
</protein>
<name>A0A841PCZ3_9HYPH</name>
<comment type="caution">
    <text evidence="1">The sequence shown here is derived from an EMBL/GenBank/DDBJ whole genome shotgun (WGS) entry which is preliminary data.</text>
</comment>
<accession>A0A841PCZ3</accession>
<dbReference type="SUPFAM" id="SSF51735">
    <property type="entry name" value="NAD(P)-binding Rossmann-fold domains"/>
    <property type="match status" value="1"/>
</dbReference>
<dbReference type="Proteomes" id="UP000556329">
    <property type="component" value="Unassembled WGS sequence"/>
</dbReference>
<dbReference type="AlphaFoldDB" id="A0A841PCZ3"/>
<dbReference type="CDD" id="cd05233">
    <property type="entry name" value="SDR_c"/>
    <property type="match status" value="1"/>
</dbReference>
<dbReference type="RefSeq" id="WP_246461150.1">
    <property type="nucleotide sequence ID" value="NZ_JACHEF010000001.1"/>
</dbReference>
<evidence type="ECO:0000313" key="1">
    <source>
        <dbReference type="EMBL" id="MBB6407769.1"/>
    </source>
</evidence>
<dbReference type="PRINTS" id="PR01397">
    <property type="entry name" value="DHBDHDRGNASE"/>
</dbReference>
<dbReference type="InterPro" id="IPR036291">
    <property type="entry name" value="NAD(P)-bd_dom_sf"/>
</dbReference>
<dbReference type="PANTHER" id="PTHR43431">
    <property type="entry name" value="OXIDOREDUCTASE, SHORT CHAIN DEHYDROGENASE/REDUCTASE FAMILY (AFU_ORTHOLOGUE AFUA_5G14000)"/>
    <property type="match status" value="1"/>
</dbReference>
<keyword evidence="2" id="KW-1185">Reference proteome</keyword>
<dbReference type="GO" id="GO:0008667">
    <property type="term" value="F:2,3-dihydro-2,3-dihydroxybenzoate dehydrogenase activity"/>
    <property type="evidence" value="ECO:0007669"/>
    <property type="project" value="InterPro"/>
</dbReference>
<sequence length="211" mass="21859">MIIGAGPGIGQAVARRFGRGGWTIVLSARSRKRLTTLVAELQRAGIKAHAIEADATDAAALRAAITEADRLTGGLTAIHFNAAVVRQQDLFSMTDDEVAQDLAINVAGGLNTIRAAVAQFGTRAGTILVTGGGLGITPHEGWASLGVGKAALRNIVQGLAAPLAKRDIRIAIATVATLVSPDTEESRDVADVFWTLATEPDASWEAVYPAA</sequence>
<organism evidence="1 2">
    <name type="scientific">Mesorhizobium sangaii</name>
    <dbReference type="NCBI Taxonomy" id="505389"/>
    <lineage>
        <taxon>Bacteria</taxon>
        <taxon>Pseudomonadati</taxon>
        <taxon>Pseudomonadota</taxon>
        <taxon>Alphaproteobacteria</taxon>
        <taxon>Hyphomicrobiales</taxon>
        <taxon>Phyllobacteriaceae</taxon>
        <taxon>Mesorhizobium</taxon>
    </lineage>
</organism>
<dbReference type="GO" id="GO:0019290">
    <property type="term" value="P:siderophore biosynthetic process"/>
    <property type="evidence" value="ECO:0007669"/>
    <property type="project" value="InterPro"/>
</dbReference>